<dbReference type="EMBL" id="CP044205">
    <property type="protein sequence ID" value="QFY41406.1"/>
    <property type="molecule type" value="Genomic_DNA"/>
</dbReference>
<dbReference type="KEGG" id="mmob:F6R98_01185"/>
<dbReference type="AlphaFoldDB" id="A0A5Q0BHV5"/>
<proteinExistence type="predicted"/>
<gene>
    <name evidence="1" type="ORF">F6R98_01185</name>
</gene>
<dbReference type="RefSeq" id="WP_153247386.1">
    <property type="nucleotide sequence ID" value="NZ_CP044205.1"/>
</dbReference>
<organism evidence="1 2">
    <name type="scientific">Candidatus Methylospira mobilis</name>
    <dbReference type="NCBI Taxonomy" id="1808979"/>
    <lineage>
        <taxon>Bacteria</taxon>
        <taxon>Pseudomonadati</taxon>
        <taxon>Pseudomonadota</taxon>
        <taxon>Gammaproteobacteria</taxon>
        <taxon>Methylococcales</taxon>
        <taxon>Methylococcaceae</taxon>
        <taxon>Candidatus Methylospira</taxon>
    </lineage>
</organism>
<evidence type="ECO:0000313" key="2">
    <source>
        <dbReference type="Proteomes" id="UP000325755"/>
    </source>
</evidence>
<reference evidence="1 2" key="1">
    <citation type="submission" date="2019-09" db="EMBL/GenBank/DDBJ databases">
        <title>Ecophysiology of the spiral-shaped methanotroph Methylospira mobilis as revealed by the complete genome sequence.</title>
        <authorList>
            <person name="Oshkin I.Y."/>
            <person name="Dedysh S.N."/>
            <person name="Miroshnikov K."/>
            <person name="Danilova O.V."/>
            <person name="Hakobyan A."/>
            <person name="Liesack W."/>
        </authorList>
    </citation>
    <scope>NUCLEOTIDE SEQUENCE [LARGE SCALE GENOMIC DNA]</scope>
    <source>
        <strain evidence="1 2">Shm1</strain>
    </source>
</reference>
<sequence length="937" mass="92003">MPTYTPSYYAFPTGATAGTVTVASGFNTNYTNGPIGEVYAIGNASAAVISAPVTPATTVTGYQLLYTVSIQGLASDYTASGYYGNITLTSKSTGQVIQFKIPQPPAGANNYGVDVQFTNGSLSFTGNTSASGAWTMWMTQGGTTSNWGNSSVAVPATGTSTIDIGNYVTSTPAVLNASDTSSANFPTTYTLTTGTDTNSSLGIPSTLTNGIISGALSSGAQTLTTGDSIVVTGTGNVLNATLAGGVSPTLGTWSGVQTFNLTPNATGSVITATGVTGLTTLNFTSSALTAGQTVSVQGLATAPTTIGLSSDSAGTYLVGSTIAASTNLALNVATVGVGTAAVILNLTPYNSSTVGYTGITINSTGSTNYLQVNTGASTETSLTVTGSSSLYLQSGAVANQNNITTIDASQMTAGGLVVEGLSTITTANGGGTPATNAYLGSGSTLSTFKGGSAGTYILDLSGVTTASTVTGLTVTDLSTATNTVILNNSIVGVAGVLTANLTKFVNVQNIGVYNGTASGTASTINDAYLNGATTLKLYNDATNAFLFGNVTVNNAISGLTVDFGALLRTASGDTVAVNSAATTGASTLTLKFNGQTTNDTFNIGSTGAGESNVTLNVTGTDVLSGAITFVANSGNSETVNITGTGNLTLGAAGNAVTLTGNGTSIIDSGTGTLNIAGTGANGTNASVINAATTAGLTMGGLDTSASGVTVTGSTSVLNTIFGSAQSDNITASLVGGDIIRGGAKGDVINLNASHSAGDTLNYAVADVALGGGGVNAITITNADTINNFIGGASKDVLQVSVAFGTLTAPSSATGVAFVGSATNIGTTQYVNTVAGANGTKTVVDFTTADSNLTSGASTLLTTQAGVTQAVADLTTNTLFTTTTASNQIFLIHDASNNVAVVDVNHANAANTAIQAGEVSLLGVLVGETGTFVAGNFA</sequence>
<name>A0A5Q0BHV5_9GAMM</name>
<protein>
    <submittedName>
        <fullName evidence="1">S-layer family protein</fullName>
    </submittedName>
</protein>
<evidence type="ECO:0000313" key="1">
    <source>
        <dbReference type="EMBL" id="QFY41406.1"/>
    </source>
</evidence>
<dbReference type="Proteomes" id="UP000325755">
    <property type="component" value="Chromosome"/>
</dbReference>
<accession>A0A5Q0BHV5</accession>
<dbReference type="InParanoid" id="A0A5Q0BHV5"/>
<keyword evidence="2" id="KW-1185">Reference proteome</keyword>